<feature type="region of interest" description="Disordered" evidence="1">
    <location>
        <begin position="1"/>
        <end position="23"/>
    </location>
</feature>
<feature type="compositionally biased region" description="Basic and acidic residues" evidence="1">
    <location>
        <begin position="12"/>
        <end position="23"/>
    </location>
</feature>
<evidence type="ECO:0000256" key="2">
    <source>
        <dbReference type="SAM" id="Phobius"/>
    </source>
</evidence>
<keyword evidence="2" id="KW-0812">Transmembrane</keyword>
<gene>
    <name evidence="3" type="ORF">J4G78_04035</name>
</gene>
<evidence type="ECO:0000256" key="1">
    <source>
        <dbReference type="SAM" id="MobiDB-lite"/>
    </source>
</evidence>
<proteinExistence type="predicted"/>
<reference evidence="3 4" key="1">
    <citation type="submission" date="2021-03" db="EMBL/GenBank/DDBJ databases">
        <title>Complete genome of Parasphingorhabdus_sp.JHSY0214.</title>
        <authorList>
            <person name="Yoo J.H."/>
            <person name="Bae J.W."/>
        </authorList>
    </citation>
    <scope>NUCLEOTIDE SEQUENCE [LARGE SCALE GENOMIC DNA]</scope>
    <source>
        <strain evidence="3 4">JHSY0214</strain>
    </source>
</reference>
<organism evidence="3 4">
    <name type="scientific">Parasphingorhabdus cellanae</name>
    <dbReference type="NCBI Taxonomy" id="2806553"/>
    <lineage>
        <taxon>Bacteria</taxon>
        <taxon>Pseudomonadati</taxon>
        <taxon>Pseudomonadota</taxon>
        <taxon>Alphaproteobacteria</taxon>
        <taxon>Sphingomonadales</taxon>
        <taxon>Sphingomonadaceae</taxon>
        <taxon>Parasphingorhabdus</taxon>
    </lineage>
</organism>
<feature type="transmembrane region" description="Helical" evidence="2">
    <location>
        <begin position="35"/>
        <end position="55"/>
    </location>
</feature>
<dbReference type="Proteomes" id="UP000663923">
    <property type="component" value="Chromosome"/>
</dbReference>
<name>A0ABX7T6K4_9SPHN</name>
<feature type="transmembrane region" description="Helical" evidence="2">
    <location>
        <begin position="107"/>
        <end position="130"/>
    </location>
</feature>
<protein>
    <submittedName>
        <fullName evidence="3">Uncharacterized protein</fullName>
    </submittedName>
</protein>
<feature type="transmembrane region" description="Helical" evidence="2">
    <location>
        <begin position="61"/>
        <end position="78"/>
    </location>
</feature>
<dbReference type="RefSeq" id="WP_207988696.1">
    <property type="nucleotide sequence ID" value="NZ_CP071794.1"/>
</dbReference>
<dbReference type="EMBL" id="CP071794">
    <property type="protein sequence ID" value="QTD56756.1"/>
    <property type="molecule type" value="Genomic_DNA"/>
</dbReference>
<keyword evidence="2" id="KW-0472">Membrane</keyword>
<accession>A0ABX7T6K4</accession>
<keyword evidence="2" id="KW-1133">Transmembrane helix</keyword>
<evidence type="ECO:0000313" key="3">
    <source>
        <dbReference type="EMBL" id="QTD56756.1"/>
    </source>
</evidence>
<evidence type="ECO:0000313" key="4">
    <source>
        <dbReference type="Proteomes" id="UP000663923"/>
    </source>
</evidence>
<sequence>MVAATSRKTVAKHRDDRELRSTSATRWEKKMSNNCATALLVYTLMQIFFVLSFIQTKGMSIAPYFGLVLLVAVIVPFCRKYEKRWQGVANSGLGEQSLAARFRRDQVTLWILALGLPFVFVGIIKIIGAII</sequence>
<keyword evidence="4" id="KW-1185">Reference proteome</keyword>